<reference evidence="1" key="1">
    <citation type="journal article" date="2023" name="Science">
        <title>Genome structures resolve the early diversification of teleost fishes.</title>
        <authorList>
            <person name="Parey E."/>
            <person name="Louis A."/>
            <person name="Montfort J."/>
            <person name="Bouchez O."/>
            <person name="Roques C."/>
            <person name="Iampietro C."/>
            <person name="Lluch J."/>
            <person name="Castinel A."/>
            <person name="Donnadieu C."/>
            <person name="Desvignes T."/>
            <person name="Floi Bucao C."/>
            <person name="Jouanno E."/>
            <person name="Wen M."/>
            <person name="Mejri S."/>
            <person name="Dirks R."/>
            <person name="Jansen H."/>
            <person name="Henkel C."/>
            <person name="Chen W.J."/>
            <person name="Zahm M."/>
            <person name="Cabau C."/>
            <person name="Klopp C."/>
            <person name="Thompson A.W."/>
            <person name="Robinson-Rechavi M."/>
            <person name="Braasch I."/>
            <person name="Lecointre G."/>
            <person name="Bobe J."/>
            <person name="Postlethwait J.H."/>
            <person name="Berthelot C."/>
            <person name="Roest Crollius H."/>
            <person name="Guiguen Y."/>
        </authorList>
    </citation>
    <scope>NUCLEOTIDE SEQUENCE</scope>
    <source>
        <strain evidence="1">WJC10195</strain>
    </source>
</reference>
<dbReference type="AlphaFoldDB" id="A0A9Q1FL39"/>
<comment type="caution">
    <text evidence="1">The sequence shown here is derived from an EMBL/GenBank/DDBJ whole genome shotgun (WGS) entry which is preliminary data.</text>
</comment>
<evidence type="ECO:0000313" key="2">
    <source>
        <dbReference type="Proteomes" id="UP001152622"/>
    </source>
</evidence>
<dbReference type="Proteomes" id="UP001152622">
    <property type="component" value="Chromosome 5"/>
</dbReference>
<proteinExistence type="predicted"/>
<keyword evidence="2" id="KW-1185">Reference proteome</keyword>
<gene>
    <name evidence="1" type="ORF">SKAU_G00173030</name>
</gene>
<name>A0A9Q1FL39_SYNKA</name>
<organism evidence="1 2">
    <name type="scientific">Synaphobranchus kaupii</name>
    <name type="common">Kaup's arrowtooth eel</name>
    <dbReference type="NCBI Taxonomy" id="118154"/>
    <lineage>
        <taxon>Eukaryota</taxon>
        <taxon>Metazoa</taxon>
        <taxon>Chordata</taxon>
        <taxon>Craniata</taxon>
        <taxon>Vertebrata</taxon>
        <taxon>Euteleostomi</taxon>
        <taxon>Actinopterygii</taxon>
        <taxon>Neopterygii</taxon>
        <taxon>Teleostei</taxon>
        <taxon>Anguilliformes</taxon>
        <taxon>Synaphobranchidae</taxon>
        <taxon>Synaphobranchus</taxon>
    </lineage>
</organism>
<dbReference type="EMBL" id="JAINUF010000005">
    <property type="protein sequence ID" value="KAJ8360778.1"/>
    <property type="molecule type" value="Genomic_DNA"/>
</dbReference>
<sequence>MGFKIISSWQNQSQRLRVRERKWAESRCRILQEQPKDRVRGAAHVPSVLRKSCAQTADVCLSCECGPACDRPGSAEMQLSLFSVCRVCQDLLIEQADMSLPELCGSFVSSQFS</sequence>
<accession>A0A9Q1FL39</accession>
<protein>
    <submittedName>
        <fullName evidence="1">Uncharacterized protein</fullName>
    </submittedName>
</protein>
<evidence type="ECO:0000313" key="1">
    <source>
        <dbReference type="EMBL" id="KAJ8360778.1"/>
    </source>
</evidence>